<dbReference type="Pfam" id="PF21446">
    <property type="entry name" value="Gp34_trimer"/>
    <property type="match status" value="1"/>
</dbReference>
<dbReference type="EMBL" id="JJOA01000014">
    <property type="protein sequence ID" value="KEA58151.1"/>
    <property type="molecule type" value="Genomic_DNA"/>
</dbReference>
<reference evidence="3" key="1">
    <citation type="submission" date="2014-04" db="EMBL/GenBank/DDBJ databases">
        <title>In planta biocontrol of soil-borne Fusarium wilt of banana through a plant endophytic bacterium, Burkholderia cenocepacia 869T2.</title>
        <authorList>
            <person name="Ho Y.-N."/>
            <person name="Chiang H.-M."/>
            <person name="Chao C.-P."/>
            <person name="Su C.-C."/>
            <person name="Hsu H.-F."/>
            <person name="Guo C.-T."/>
            <person name="Hsieh J.-L."/>
            <person name="Huang C.-C."/>
        </authorList>
    </citation>
    <scope>NUCLEOTIDE SEQUENCE [LARGE SCALE GENOMIC DNA]</scope>
    <source>
        <strain evidence="3">869T2</strain>
    </source>
</reference>
<proteinExistence type="predicted"/>
<evidence type="ECO:0000256" key="1">
    <source>
        <dbReference type="SAM" id="MobiDB-lite"/>
    </source>
</evidence>
<organism evidence="3">
    <name type="scientific">Burkholderia cenocepacia</name>
    <dbReference type="NCBI Taxonomy" id="95486"/>
    <lineage>
        <taxon>Bacteria</taxon>
        <taxon>Pseudomonadati</taxon>
        <taxon>Pseudomonadota</taxon>
        <taxon>Betaproteobacteria</taxon>
        <taxon>Burkholderiales</taxon>
        <taxon>Burkholderiaceae</taxon>
        <taxon>Burkholderia</taxon>
        <taxon>Burkholderia cepacia complex</taxon>
    </lineage>
</organism>
<feature type="region of interest" description="Disordered" evidence="1">
    <location>
        <begin position="501"/>
        <end position="541"/>
    </location>
</feature>
<sequence>MANLKEESRWEEGVYQFETSDPVQGGPDGVDNVPTKQLANRTRYLKDRADAADKAVGGLGNSKLDKSGGALSGALLGKPGAIAGNNPKNVGYGFDGDPDTGMFSPADGHLQLGANGVPYVVMLGNNLTLNPGGFLLFNSGGAERGRFTPAGRLLLGTTDDNGRDGMQVAYRASFAKGVQITDLEGPDGGHLRMTDPGYGVMFRHDGMSAYFLQTKKGDPLGTWNTFRPFAWSLDTGYVTIDGTGLGTKIGGQLSVGPGTGEGQIRVGAADGYFYGNATSVGWWGGNAGSFQFYAADGSFRVNGKPVWHSGNLTPFDLNVGGTSKGTLSFAPGARIFLSEGTPQNPSLTFDKDGAPDTGLYHIADGEFGVTCNGLVNVRFTANKGTIFDRAVQVPTPAAGDRSGNAASTAFVADAIASASIGQIIFEARTAPRAGCLALNGAALNRADYPALWAYAQGSGALVEEKDWSNGNWGSFSTGDGAKTFRIPEFRGEGIRCADSGRGADAGRRVGTWQDSQNRSHAHGASAEAVGDHAHSAWTDSQGWHGHHGWTAGAGGHNHNNGIYSRLLRPPYNGSITGSDTAGSGAEQAVGNGDSADIVGVGDHAHEFNTEGAGTHGHNVGIGAAGAHSHTITVAADGGAEARMRNVAVLAMIRAF</sequence>
<dbReference type="AlphaFoldDB" id="A0A071MNQ9"/>
<accession>A0A071MNQ9</accession>
<feature type="domain" description="Long-tail fiber proximal subunit trimerization" evidence="2">
    <location>
        <begin position="186"/>
        <end position="229"/>
    </location>
</feature>
<dbReference type="Gene3D" id="3.90.1340.10">
    <property type="entry name" value="Phage tail collar domain"/>
    <property type="match status" value="1"/>
</dbReference>
<comment type="caution">
    <text evidence="3">The sequence shown here is derived from an EMBL/GenBank/DDBJ whole genome shotgun (WGS) entry which is preliminary data.</text>
</comment>
<dbReference type="RefSeq" id="WP_034188721.1">
    <property type="nucleotide sequence ID" value="NZ_CP155787.1"/>
</dbReference>
<dbReference type="InterPro" id="IPR048390">
    <property type="entry name" value="Gp34_trimer"/>
</dbReference>
<dbReference type="InterPro" id="IPR037053">
    <property type="entry name" value="Phage_tail_collar_dom_sf"/>
</dbReference>
<dbReference type="OrthoDB" id="8613813at2"/>
<protein>
    <submittedName>
        <fullName evidence="3">Tail protein</fullName>
    </submittedName>
</protein>
<dbReference type="SUPFAM" id="SSF88874">
    <property type="entry name" value="Receptor-binding domain of short tail fibre protein gp12"/>
    <property type="match status" value="1"/>
</dbReference>
<evidence type="ECO:0000313" key="3">
    <source>
        <dbReference type="EMBL" id="KEA58151.1"/>
    </source>
</evidence>
<name>A0A071MNQ9_9BURK</name>
<evidence type="ECO:0000259" key="2">
    <source>
        <dbReference type="Pfam" id="PF21446"/>
    </source>
</evidence>
<gene>
    <name evidence="3" type="ORF">DT99_17465</name>
</gene>